<dbReference type="InterPro" id="IPR001100">
    <property type="entry name" value="Pyr_nuc-diS_OxRdtase"/>
</dbReference>
<proteinExistence type="inferred from homology"/>
<dbReference type="STRING" id="320771.Cflav_PD2778"/>
<dbReference type="FunFam" id="3.50.50.60:FF:000379">
    <property type="entry name" value="Mercuric reductase"/>
    <property type="match status" value="1"/>
</dbReference>
<organism evidence="13 14">
    <name type="scientific">Pedosphaera parvula (strain Ellin514)</name>
    <dbReference type="NCBI Taxonomy" id="320771"/>
    <lineage>
        <taxon>Bacteria</taxon>
        <taxon>Pseudomonadati</taxon>
        <taxon>Verrucomicrobiota</taxon>
        <taxon>Pedosphaerae</taxon>
        <taxon>Pedosphaerales</taxon>
        <taxon>Pedosphaeraceae</taxon>
        <taxon>Pedosphaera</taxon>
    </lineage>
</organism>
<accession>B9XJU8</accession>
<evidence type="ECO:0000256" key="7">
    <source>
        <dbReference type="ARBA" id="ARBA00023284"/>
    </source>
</evidence>
<comment type="similarity">
    <text evidence="1 10">Belongs to the class-I pyridine nucleotide-disulfide oxidoreductase family.</text>
</comment>
<dbReference type="Gene3D" id="3.30.390.30">
    <property type="match status" value="1"/>
</dbReference>
<dbReference type="GO" id="GO:0003955">
    <property type="term" value="F:NAD(P)H dehydrogenase (quinone) activity"/>
    <property type="evidence" value="ECO:0007669"/>
    <property type="project" value="TreeGrafter"/>
</dbReference>
<feature type="disulfide bond" description="Redox-active" evidence="9">
    <location>
        <begin position="71"/>
        <end position="76"/>
    </location>
</feature>
<keyword evidence="7 10" id="KW-0676">Redox-active center</keyword>
<gene>
    <name evidence="13" type="ORF">Cflav_PD2778</name>
</gene>
<keyword evidence="6" id="KW-1015">Disulfide bond</keyword>
<keyword evidence="8" id="KW-0520">NAD</keyword>
<feature type="domain" description="FAD/NAD(P)-binding" evidence="12">
    <location>
        <begin position="34"/>
        <end position="348"/>
    </location>
</feature>
<keyword evidence="2 10" id="KW-0285">Flavoprotein</keyword>
<dbReference type="RefSeq" id="WP_007416091.1">
    <property type="nucleotide sequence ID" value="NZ_ABOX02000022.1"/>
</dbReference>
<dbReference type="OrthoDB" id="9800167at2"/>
<dbReference type="SUPFAM" id="SSF55424">
    <property type="entry name" value="FAD/NAD-linked reductases, dimerisation (C-terminal) domain"/>
    <property type="match status" value="1"/>
</dbReference>
<dbReference type="PRINTS" id="PR00368">
    <property type="entry name" value="FADPNR"/>
</dbReference>
<feature type="binding site" evidence="8">
    <location>
        <position position="80"/>
    </location>
    <ligand>
        <name>FAD</name>
        <dbReference type="ChEBI" id="CHEBI:57692"/>
    </ligand>
</feature>
<evidence type="ECO:0000256" key="1">
    <source>
        <dbReference type="ARBA" id="ARBA00007532"/>
    </source>
</evidence>
<dbReference type="Gene3D" id="3.50.50.60">
    <property type="entry name" value="FAD/NAD(P)-binding domain"/>
    <property type="match status" value="2"/>
</dbReference>
<keyword evidence="3 8" id="KW-0274">FAD</keyword>
<dbReference type="InterPro" id="IPR016156">
    <property type="entry name" value="FAD/NAD-linked_Rdtase_dimer_sf"/>
</dbReference>
<evidence type="ECO:0000256" key="2">
    <source>
        <dbReference type="ARBA" id="ARBA00022630"/>
    </source>
</evidence>
<keyword evidence="5 10" id="KW-0560">Oxidoreductase</keyword>
<dbReference type="InterPro" id="IPR012999">
    <property type="entry name" value="Pyr_OxRdtase_I_AS"/>
</dbReference>
<dbReference type="InterPro" id="IPR004099">
    <property type="entry name" value="Pyr_nucl-diS_OxRdtase_dimer"/>
</dbReference>
<dbReference type="PANTHER" id="PTHR43014:SF2">
    <property type="entry name" value="MERCURIC REDUCTASE"/>
    <property type="match status" value="1"/>
</dbReference>
<dbReference type="PANTHER" id="PTHR43014">
    <property type="entry name" value="MERCURIC REDUCTASE"/>
    <property type="match status" value="1"/>
</dbReference>
<dbReference type="GO" id="GO:0016668">
    <property type="term" value="F:oxidoreductase activity, acting on a sulfur group of donors, NAD(P) as acceptor"/>
    <property type="evidence" value="ECO:0007669"/>
    <property type="project" value="InterPro"/>
</dbReference>
<dbReference type="PIRSF" id="PIRSF000350">
    <property type="entry name" value="Mercury_reductase_MerA"/>
    <property type="match status" value="1"/>
</dbReference>
<dbReference type="EMBL" id="ABOX02000022">
    <property type="protein sequence ID" value="EEF59974.1"/>
    <property type="molecule type" value="Genomic_DNA"/>
</dbReference>
<dbReference type="NCBIfam" id="NF004991">
    <property type="entry name" value="PRK06370.1-3"/>
    <property type="match status" value="1"/>
</dbReference>
<comment type="cofactor">
    <cofactor evidence="8">
        <name>FAD</name>
        <dbReference type="ChEBI" id="CHEBI:57692"/>
    </cofactor>
    <text evidence="8">Binds 1 FAD per subunit.</text>
</comment>
<dbReference type="Proteomes" id="UP000003688">
    <property type="component" value="Unassembled WGS sequence"/>
</dbReference>
<keyword evidence="14" id="KW-1185">Reference proteome</keyword>
<name>B9XJU8_PEDPL</name>
<evidence type="ECO:0000256" key="8">
    <source>
        <dbReference type="PIRSR" id="PIRSR000350-3"/>
    </source>
</evidence>
<keyword evidence="4" id="KW-0521">NADP</keyword>
<evidence type="ECO:0000256" key="6">
    <source>
        <dbReference type="ARBA" id="ARBA00023157"/>
    </source>
</evidence>
<evidence type="ECO:0000313" key="14">
    <source>
        <dbReference type="Proteomes" id="UP000003688"/>
    </source>
</evidence>
<dbReference type="AlphaFoldDB" id="B9XJU8"/>
<evidence type="ECO:0000313" key="13">
    <source>
        <dbReference type="EMBL" id="EEF59974.1"/>
    </source>
</evidence>
<evidence type="ECO:0000259" key="11">
    <source>
        <dbReference type="Pfam" id="PF02852"/>
    </source>
</evidence>
<dbReference type="PRINTS" id="PR00411">
    <property type="entry name" value="PNDRDTASEI"/>
</dbReference>
<evidence type="ECO:0000256" key="3">
    <source>
        <dbReference type="ARBA" id="ARBA00022827"/>
    </source>
</evidence>
<keyword evidence="8" id="KW-0547">Nucleotide-binding</keyword>
<comment type="caution">
    <text evidence="13">The sequence shown here is derived from an EMBL/GenBank/DDBJ whole genome shotgun (WGS) entry which is preliminary data.</text>
</comment>
<evidence type="ECO:0000256" key="9">
    <source>
        <dbReference type="PIRSR" id="PIRSR000350-4"/>
    </source>
</evidence>
<feature type="binding site" evidence="8">
    <location>
        <begin position="206"/>
        <end position="213"/>
    </location>
    <ligand>
        <name>NAD(+)</name>
        <dbReference type="ChEBI" id="CHEBI:57540"/>
    </ligand>
</feature>
<protein>
    <submittedName>
        <fullName evidence="13">Pyridine nucleotide-disulphide oxidoreductase dimerisation region</fullName>
    </submittedName>
</protein>
<dbReference type="InterPro" id="IPR023753">
    <property type="entry name" value="FAD/NAD-binding_dom"/>
</dbReference>
<evidence type="ECO:0000259" key="12">
    <source>
        <dbReference type="Pfam" id="PF07992"/>
    </source>
</evidence>
<dbReference type="Pfam" id="PF02852">
    <property type="entry name" value="Pyr_redox_dim"/>
    <property type="match status" value="1"/>
</dbReference>
<dbReference type="FunFam" id="3.30.390.30:FF:000001">
    <property type="entry name" value="Dihydrolipoyl dehydrogenase"/>
    <property type="match status" value="1"/>
</dbReference>
<dbReference type="Pfam" id="PF07992">
    <property type="entry name" value="Pyr_redox_2"/>
    <property type="match status" value="1"/>
</dbReference>
<feature type="binding site" evidence="8">
    <location>
        <position position="337"/>
    </location>
    <ligand>
        <name>FAD</name>
        <dbReference type="ChEBI" id="CHEBI:57692"/>
    </ligand>
</feature>
<dbReference type="PROSITE" id="PS00076">
    <property type="entry name" value="PYRIDINE_REDOX_1"/>
    <property type="match status" value="1"/>
</dbReference>
<dbReference type="SUPFAM" id="SSF51905">
    <property type="entry name" value="FAD/NAD(P)-binding domain"/>
    <property type="match status" value="1"/>
</dbReference>
<evidence type="ECO:0000256" key="10">
    <source>
        <dbReference type="RuleBase" id="RU003691"/>
    </source>
</evidence>
<evidence type="ECO:0000256" key="5">
    <source>
        <dbReference type="ARBA" id="ARBA00023002"/>
    </source>
</evidence>
<feature type="domain" description="Pyridine nucleotide-disulphide oxidoreductase dimerisation" evidence="11">
    <location>
        <begin position="372"/>
        <end position="478"/>
    </location>
</feature>
<evidence type="ECO:0000256" key="4">
    <source>
        <dbReference type="ARBA" id="ARBA00022857"/>
    </source>
</evidence>
<dbReference type="GO" id="GO:0050660">
    <property type="term" value="F:flavin adenine dinucleotide binding"/>
    <property type="evidence" value="ECO:0007669"/>
    <property type="project" value="TreeGrafter"/>
</dbReference>
<sequence>MSAEKILPWDAYNQQLVAQVHPDDWVNPTPTGRYNLVVIGAGTAGLVTAAGAAGLGAKVALIEKHLLGGDCLNVGCVPSKTMIRSSRAAADARDALQFGIRVPPGVEVDFAAVMERVRAVRAKISPHDSVKRFAEMGIDVFLGEARFSGTETVEVAGKQLRFKKAVIATGARTVQPPIEGLKEAGYLTNETVFSLTERPKRLAVIGGGPLGCELAQAFQRLGSQVVLFHKHGHILDREDSDAAGVVQKNFVREGLRLVLNADVKKVERKGAEKWIHFETDGQTDSIAVDEILAGTGRAPNVEGLNLEAVGVRYDQRHGIEVNDHLQTSNPRIYAAGDICMQWKFTHAADFAARIVIQNALFFGRKKLSALNMPWVTYTDPEVAHVGLYEREARERGMEVDTYLRRFDEVDRAICDGEETGFVKIHVKRGTDQILGATIVARHAGEMISEVSVAMTGKIGLGRLASVIHPYPTQAEAIRQCGDAYNRTRLTPTVKKLLRRWLAFTR</sequence>
<dbReference type="InterPro" id="IPR036188">
    <property type="entry name" value="FAD/NAD-bd_sf"/>
</dbReference>
<feature type="binding site" evidence="8">
    <location>
        <position position="296"/>
    </location>
    <ligand>
        <name>NAD(+)</name>
        <dbReference type="ChEBI" id="CHEBI:57540"/>
    </ligand>
</feature>
<reference evidence="13 14" key="1">
    <citation type="journal article" date="2011" name="J. Bacteriol.">
        <title>Genome sequence of 'Pedosphaera parvula' Ellin514, an aerobic Verrucomicrobial isolate from pasture soil.</title>
        <authorList>
            <person name="Kant R."/>
            <person name="van Passel M.W."/>
            <person name="Sangwan P."/>
            <person name="Palva A."/>
            <person name="Lucas S."/>
            <person name="Copeland A."/>
            <person name="Lapidus A."/>
            <person name="Glavina Del Rio T."/>
            <person name="Dalin E."/>
            <person name="Tice H."/>
            <person name="Bruce D."/>
            <person name="Goodwin L."/>
            <person name="Pitluck S."/>
            <person name="Chertkov O."/>
            <person name="Larimer F.W."/>
            <person name="Land M.L."/>
            <person name="Hauser L."/>
            <person name="Brettin T.S."/>
            <person name="Detter J.C."/>
            <person name="Han S."/>
            <person name="de Vos W.M."/>
            <person name="Janssen P.H."/>
            <person name="Smidt H."/>
        </authorList>
    </citation>
    <scope>NUCLEOTIDE SEQUENCE [LARGE SCALE GENOMIC DNA]</scope>
    <source>
        <strain evidence="13 14">Ellin514</strain>
    </source>
</reference>